<dbReference type="CDD" id="cd04318">
    <property type="entry name" value="EcAsnRS_like_N"/>
    <property type="match status" value="1"/>
</dbReference>
<evidence type="ECO:0000313" key="10">
    <source>
        <dbReference type="Proteomes" id="UP000005561"/>
    </source>
</evidence>
<dbReference type="GO" id="GO:0005524">
    <property type="term" value="F:ATP binding"/>
    <property type="evidence" value="ECO:0007669"/>
    <property type="project" value="UniProtKB-UniRule"/>
</dbReference>
<dbReference type="GO" id="GO:0005737">
    <property type="term" value="C:cytoplasm"/>
    <property type="evidence" value="ECO:0007669"/>
    <property type="project" value="UniProtKB-SubCell"/>
</dbReference>
<gene>
    <name evidence="7 9" type="primary">asnS</name>
    <name evidence="9" type="ORF">BRYFOR_09623</name>
</gene>
<dbReference type="GO" id="GO:0004816">
    <property type="term" value="F:asparagine-tRNA ligase activity"/>
    <property type="evidence" value="ECO:0007669"/>
    <property type="project" value="UniProtKB-UniRule"/>
</dbReference>
<sequence length="463" mass="53116">MDLVTVREIYRNREAYLDKEITVGGWVRSVRDSKTFGFLVLHDGTFFETLQIVFHDKMDNFQEICKLNVGAAVIVKGTLVATPQAKQPFEIQADEVTVEGGSAPDYPLQKKRHSVEFLRTISHLRPRTNMFQATFRVRSLTAYAIHKFFQERDFVYVHTPLITGSDCEGAGEMFQVTTLDLENPPKTADGKVDYTKDFFGKQTNLTVSGQLNGEMYAQAFRNIYTFGPTFRAENSNTTRHAAEFWMIEPEIAFADLKDDMILAEDMLKYVIRYVMENAPEELAFFNSFVDKGLMERLNSVVNSQFGHVTYTEAIEILEKNNDKFEYKVSWGCDLQTEHERYLTEQVFKRPVFVTDYPKEIKAFYMKLNDDGKTVAAMDCLVPGIGEIIGGSQREDSYEKLLQRMHELGLKEEDYRAYLDLRKYGSTRHAGFGLGFERCVMYLTGVSNIRDVIPFPRTVGNCEG</sequence>
<dbReference type="Pfam" id="PF00152">
    <property type="entry name" value="tRNA-synt_2"/>
    <property type="match status" value="1"/>
</dbReference>
<dbReference type="EMBL" id="ACCL02000033">
    <property type="protein sequence ID" value="EET58394.1"/>
    <property type="molecule type" value="Genomic_DNA"/>
</dbReference>
<dbReference type="NCBIfam" id="NF003037">
    <property type="entry name" value="PRK03932.1"/>
    <property type="match status" value="1"/>
</dbReference>
<evidence type="ECO:0000259" key="8">
    <source>
        <dbReference type="PROSITE" id="PS50862"/>
    </source>
</evidence>
<proteinExistence type="inferred from homology"/>
<feature type="domain" description="Aminoacyl-transfer RNA synthetases class-II family profile" evidence="8">
    <location>
        <begin position="135"/>
        <end position="453"/>
    </location>
</feature>
<dbReference type="OrthoDB" id="9762036at2"/>
<evidence type="ECO:0000256" key="6">
    <source>
        <dbReference type="ARBA" id="ARBA00023146"/>
    </source>
</evidence>
<accession>C6LLS5</accession>
<dbReference type="HAMAP" id="MF_00534">
    <property type="entry name" value="Asn_tRNA_synth"/>
    <property type="match status" value="1"/>
</dbReference>
<dbReference type="GO" id="GO:0140096">
    <property type="term" value="F:catalytic activity, acting on a protein"/>
    <property type="evidence" value="ECO:0007669"/>
    <property type="project" value="UniProtKB-ARBA"/>
</dbReference>
<dbReference type="SUPFAM" id="SSF55681">
    <property type="entry name" value="Class II aaRS and biotin synthetases"/>
    <property type="match status" value="1"/>
</dbReference>
<dbReference type="FunFam" id="3.30.930.10:FF:000016">
    <property type="entry name" value="Asparagine--tRNA ligase"/>
    <property type="match status" value="1"/>
</dbReference>
<comment type="similarity">
    <text evidence="1 7">Belongs to the class-II aminoacyl-tRNA synthetase family.</text>
</comment>
<keyword evidence="5 7" id="KW-0648">Protein biosynthesis</keyword>
<dbReference type="InterPro" id="IPR006195">
    <property type="entry name" value="aa-tRNA-synth_II"/>
</dbReference>
<dbReference type="Gene3D" id="2.40.50.140">
    <property type="entry name" value="Nucleic acid-binding proteins"/>
    <property type="match status" value="1"/>
</dbReference>
<comment type="catalytic activity">
    <reaction evidence="7">
        <text>tRNA(Asn) + L-asparagine + ATP = L-asparaginyl-tRNA(Asn) + AMP + diphosphate + H(+)</text>
        <dbReference type="Rhea" id="RHEA:11180"/>
        <dbReference type="Rhea" id="RHEA-COMP:9659"/>
        <dbReference type="Rhea" id="RHEA-COMP:9674"/>
        <dbReference type="ChEBI" id="CHEBI:15378"/>
        <dbReference type="ChEBI" id="CHEBI:30616"/>
        <dbReference type="ChEBI" id="CHEBI:33019"/>
        <dbReference type="ChEBI" id="CHEBI:58048"/>
        <dbReference type="ChEBI" id="CHEBI:78442"/>
        <dbReference type="ChEBI" id="CHEBI:78515"/>
        <dbReference type="ChEBI" id="CHEBI:456215"/>
        <dbReference type="EC" id="6.1.1.22"/>
    </reaction>
</comment>
<dbReference type="InterPro" id="IPR004365">
    <property type="entry name" value="NA-bd_OB_tRNA"/>
</dbReference>
<dbReference type="InterPro" id="IPR012340">
    <property type="entry name" value="NA-bd_OB-fold"/>
</dbReference>
<reference evidence="9" key="1">
    <citation type="submission" date="2009-07" db="EMBL/GenBank/DDBJ databases">
        <authorList>
            <person name="Weinstock G."/>
            <person name="Sodergren E."/>
            <person name="Clifton S."/>
            <person name="Fulton L."/>
            <person name="Fulton B."/>
            <person name="Courtney L."/>
            <person name="Fronick C."/>
            <person name="Harrison M."/>
            <person name="Strong C."/>
            <person name="Farmer C."/>
            <person name="Delahaunty K."/>
            <person name="Markovic C."/>
            <person name="Hall O."/>
            <person name="Minx P."/>
            <person name="Tomlinson C."/>
            <person name="Mitreva M."/>
            <person name="Nelson J."/>
            <person name="Hou S."/>
            <person name="Wollam A."/>
            <person name="Pepin K.H."/>
            <person name="Johnson M."/>
            <person name="Bhonagiri V."/>
            <person name="Nash W.E."/>
            <person name="Warren W."/>
            <person name="Chinwalla A."/>
            <person name="Mardis E.R."/>
            <person name="Wilson R.K."/>
        </authorList>
    </citation>
    <scope>NUCLEOTIDE SEQUENCE [LARGE SCALE GENOMIC DNA]</scope>
    <source>
        <strain evidence="9">DSM 14469</strain>
    </source>
</reference>
<dbReference type="PANTHER" id="PTHR22594">
    <property type="entry name" value="ASPARTYL/LYSYL-TRNA SYNTHETASE"/>
    <property type="match status" value="1"/>
</dbReference>
<dbReference type="InterPro" id="IPR004364">
    <property type="entry name" value="Aa-tRNA-synt_II"/>
</dbReference>
<dbReference type="GO" id="GO:0003676">
    <property type="term" value="F:nucleic acid binding"/>
    <property type="evidence" value="ECO:0007669"/>
    <property type="project" value="InterPro"/>
</dbReference>
<dbReference type="InterPro" id="IPR045864">
    <property type="entry name" value="aa-tRNA-synth_II/BPL/LPL"/>
</dbReference>
<dbReference type="SUPFAM" id="SSF50249">
    <property type="entry name" value="Nucleic acid-binding proteins"/>
    <property type="match status" value="1"/>
</dbReference>
<keyword evidence="3 7" id="KW-0547">Nucleotide-binding</keyword>
<evidence type="ECO:0000256" key="1">
    <source>
        <dbReference type="ARBA" id="ARBA00008226"/>
    </source>
</evidence>
<evidence type="ECO:0000256" key="2">
    <source>
        <dbReference type="ARBA" id="ARBA00022598"/>
    </source>
</evidence>
<name>C6LLS5_9FIRM</name>
<evidence type="ECO:0000256" key="4">
    <source>
        <dbReference type="ARBA" id="ARBA00022840"/>
    </source>
</evidence>
<dbReference type="RefSeq" id="WP_006864376.1">
    <property type="nucleotide sequence ID" value="NZ_ACCL02000033.1"/>
</dbReference>
<dbReference type="Pfam" id="PF01336">
    <property type="entry name" value="tRNA_anti-codon"/>
    <property type="match status" value="1"/>
</dbReference>
<dbReference type="GO" id="GO:0016740">
    <property type="term" value="F:transferase activity"/>
    <property type="evidence" value="ECO:0007669"/>
    <property type="project" value="UniProtKB-ARBA"/>
</dbReference>
<dbReference type="CDD" id="cd00776">
    <property type="entry name" value="AsxRS_core"/>
    <property type="match status" value="1"/>
</dbReference>
<keyword evidence="6 7" id="KW-0030">Aminoacyl-tRNA synthetase</keyword>
<dbReference type="EC" id="6.1.1.22" evidence="7"/>
<dbReference type="GO" id="GO:0006421">
    <property type="term" value="P:asparaginyl-tRNA aminoacylation"/>
    <property type="evidence" value="ECO:0007669"/>
    <property type="project" value="UniProtKB-UniRule"/>
</dbReference>
<keyword evidence="4 7" id="KW-0067">ATP-binding</keyword>
<keyword evidence="2 7" id="KW-0436">Ligase</keyword>
<keyword evidence="7" id="KW-0963">Cytoplasm</keyword>
<comment type="subcellular location">
    <subcellularLocation>
        <location evidence="7">Cytoplasm</location>
    </subcellularLocation>
</comment>
<dbReference type="InterPro" id="IPR004522">
    <property type="entry name" value="Asn-tRNA-ligase"/>
</dbReference>
<dbReference type="PRINTS" id="PR01042">
    <property type="entry name" value="TRNASYNTHASP"/>
</dbReference>
<dbReference type="STRING" id="168384.SAMN05660368_04078"/>
<evidence type="ECO:0000256" key="5">
    <source>
        <dbReference type="ARBA" id="ARBA00022917"/>
    </source>
</evidence>
<protein>
    <recommendedName>
        <fullName evidence="7">Asparagine--tRNA ligase</fullName>
        <ecNumber evidence="7">6.1.1.22</ecNumber>
    </recommendedName>
    <alternativeName>
        <fullName evidence="7">Asparaginyl-tRNA synthetase</fullName>
        <shortName evidence="7">AsnRS</shortName>
    </alternativeName>
</protein>
<organism evidence="9 10">
    <name type="scientific">Marvinbryantia formatexigens DSM 14469</name>
    <dbReference type="NCBI Taxonomy" id="478749"/>
    <lineage>
        <taxon>Bacteria</taxon>
        <taxon>Bacillati</taxon>
        <taxon>Bacillota</taxon>
        <taxon>Clostridia</taxon>
        <taxon>Lachnospirales</taxon>
        <taxon>Lachnospiraceae</taxon>
        <taxon>Marvinbryantia</taxon>
    </lineage>
</organism>
<evidence type="ECO:0000256" key="3">
    <source>
        <dbReference type="ARBA" id="ARBA00022741"/>
    </source>
</evidence>
<evidence type="ECO:0000313" key="9">
    <source>
        <dbReference type="EMBL" id="EET58394.1"/>
    </source>
</evidence>
<dbReference type="PANTHER" id="PTHR22594:SF34">
    <property type="entry name" value="ASPARAGINE--TRNA LIGASE, MITOCHONDRIAL-RELATED"/>
    <property type="match status" value="1"/>
</dbReference>
<keyword evidence="10" id="KW-1185">Reference proteome</keyword>
<dbReference type="AlphaFoldDB" id="C6LLS5"/>
<comment type="subunit">
    <text evidence="7">Homodimer.</text>
</comment>
<dbReference type="Proteomes" id="UP000005561">
    <property type="component" value="Unassembled WGS sequence"/>
</dbReference>
<dbReference type="InterPro" id="IPR002312">
    <property type="entry name" value="Asp/Asn-tRNA-synth_IIb"/>
</dbReference>
<dbReference type="PROSITE" id="PS50862">
    <property type="entry name" value="AA_TRNA_LIGASE_II"/>
    <property type="match status" value="1"/>
</dbReference>
<dbReference type="eggNOG" id="COG0017">
    <property type="taxonomic scope" value="Bacteria"/>
</dbReference>
<dbReference type="NCBIfam" id="TIGR00457">
    <property type="entry name" value="asnS"/>
    <property type="match status" value="1"/>
</dbReference>
<comment type="caution">
    <text evidence="9">The sequence shown here is derived from an EMBL/GenBank/DDBJ whole genome shotgun (WGS) entry which is preliminary data.</text>
</comment>
<dbReference type="Gene3D" id="3.30.930.10">
    <property type="entry name" value="Bira Bifunctional Protein, Domain 2"/>
    <property type="match status" value="1"/>
</dbReference>
<evidence type="ECO:0000256" key="7">
    <source>
        <dbReference type="HAMAP-Rule" id="MF_00534"/>
    </source>
</evidence>